<dbReference type="EMBL" id="CP062006">
    <property type="protein sequence ID" value="QTC88419.1"/>
    <property type="molecule type" value="Genomic_DNA"/>
</dbReference>
<proteinExistence type="predicted"/>
<accession>A0ABX7SL60</accession>
<organism evidence="1 2">
    <name type="scientific">Brevundimonas pondensis</name>
    <dbReference type="NCBI Taxonomy" id="2774189"/>
    <lineage>
        <taxon>Bacteria</taxon>
        <taxon>Pseudomonadati</taxon>
        <taxon>Pseudomonadota</taxon>
        <taxon>Alphaproteobacteria</taxon>
        <taxon>Caulobacterales</taxon>
        <taxon>Caulobacteraceae</taxon>
        <taxon>Brevundimonas</taxon>
    </lineage>
</organism>
<sequence>MMSETPAFFIPFADTAEQAETVYASIRAFMAKVAFRPNDRRIYQIAYRHNGKDYVATVGEEGPENEPVIAILETFNPGPLYMICSPNRGVVRGEPFLAGNVQSVTNFS</sequence>
<evidence type="ECO:0000313" key="2">
    <source>
        <dbReference type="Proteomes" id="UP000663942"/>
    </source>
</evidence>
<keyword evidence="2" id="KW-1185">Reference proteome</keyword>
<dbReference type="Proteomes" id="UP000663942">
    <property type="component" value="Chromosome"/>
</dbReference>
<name>A0ABX7SL60_9CAUL</name>
<gene>
    <name evidence="1" type="ORF">IFE19_03230</name>
</gene>
<reference evidence="1 2" key="1">
    <citation type="submission" date="2020-09" db="EMBL/GenBank/DDBJ databases">
        <title>Brevundimonas sp. LVF1 isolated from an oligotrophic pond in Goettingen, Germany.</title>
        <authorList>
            <person name="Friedrich I."/>
            <person name="Klassen A."/>
            <person name="Neubauer H."/>
            <person name="Schneider D."/>
            <person name="Hertel R."/>
            <person name="Daniel R."/>
        </authorList>
    </citation>
    <scope>NUCLEOTIDE SEQUENCE [LARGE SCALE GENOMIC DNA]</scope>
    <source>
        <strain evidence="1 2">LVF1</strain>
    </source>
</reference>
<evidence type="ECO:0000313" key="1">
    <source>
        <dbReference type="EMBL" id="QTC88419.1"/>
    </source>
</evidence>
<dbReference type="RefSeq" id="WP_207825622.1">
    <property type="nucleotide sequence ID" value="NZ_CP062006.1"/>
</dbReference>
<protein>
    <submittedName>
        <fullName evidence="1">Uncharacterized protein</fullName>
    </submittedName>
</protein>